<sequence length="396" mass="43116">MAGTPTARQGSGNTSDQADDTTEFREQLRAWLESVPRPAGLRDYGPTPTVDDVLPGRQWQRLLADGGYACLPWPVEYGGRGASIMEQAVFAEETARARVPRQLGLVGPALAAPVIMEFGTDEQRARHLEPIRVGEHLWCQLFSEPEAGSDLASLRTRAVAEGDEWVIDGHKVWTSAAAAADYGLLIARTGPGRYDGLTAFIVPMTAPGITVRPLEQMDGESKFNEVFLTGVRLRAQDRLGEIGQGWAVATATLGTERLSLGTQSVSMFAALDDIVAAATRRDRLTPRLREDIVSIWTRIWLLRATWLRAVHAESSLTSPTFSVLKVMSSETHRDLADLAVDALGLDITDDPADNPIVHRMLVARAQTILGGTSEIQRNILAERVLGLPREPAVQKG</sequence>
<dbReference type="InterPro" id="IPR037069">
    <property type="entry name" value="AcylCoA_DH/ox_N_sf"/>
</dbReference>
<dbReference type="InterPro" id="IPR006091">
    <property type="entry name" value="Acyl-CoA_Oxase/DH_mid-dom"/>
</dbReference>
<dbReference type="Pfam" id="PF00441">
    <property type="entry name" value="Acyl-CoA_dh_1"/>
    <property type="match status" value="1"/>
</dbReference>
<evidence type="ECO:0000256" key="7">
    <source>
        <dbReference type="SAM" id="MobiDB-lite"/>
    </source>
</evidence>
<dbReference type="Gene3D" id="2.40.110.10">
    <property type="entry name" value="Butyryl-CoA Dehydrogenase, subunit A, domain 2"/>
    <property type="match status" value="1"/>
</dbReference>
<dbReference type="SUPFAM" id="SSF47203">
    <property type="entry name" value="Acyl-CoA dehydrogenase C-terminal domain-like"/>
    <property type="match status" value="1"/>
</dbReference>
<dbReference type="Pfam" id="PF02770">
    <property type="entry name" value="Acyl-CoA_dh_M"/>
    <property type="match status" value="1"/>
</dbReference>
<dbReference type="InterPro" id="IPR052161">
    <property type="entry name" value="Mycobact_Acyl-CoA_DH"/>
</dbReference>
<dbReference type="Proteomes" id="UP000215506">
    <property type="component" value="Unassembled WGS sequence"/>
</dbReference>
<evidence type="ECO:0000313" key="11">
    <source>
        <dbReference type="EMBL" id="OXR43156.1"/>
    </source>
</evidence>
<dbReference type="InterPro" id="IPR009100">
    <property type="entry name" value="AcylCoA_DH/oxidase_NM_dom_sf"/>
</dbReference>
<evidence type="ECO:0000256" key="2">
    <source>
        <dbReference type="ARBA" id="ARBA00009347"/>
    </source>
</evidence>
<evidence type="ECO:0000259" key="10">
    <source>
        <dbReference type="Pfam" id="PF02771"/>
    </source>
</evidence>
<dbReference type="SUPFAM" id="SSF56645">
    <property type="entry name" value="Acyl-CoA dehydrogenase NM domain-like"/>
    <property type="match status" value="1"/>
</dbReference>
<feature type="domain" description="Acyl-CoA dehydrogenase/oxidase N-terminal" evidence="10">
    <location>
        <begin position="20"/>
        <end position="134"/>
    </location>
</feature>
<protein>
    <submittedName>
        <fullName evidence="11">Acyl-CoA dehydrogenase</fullName>
        <ecNumber evidence="11">1.3.99.-</ecNumber>
    </submittedName>
</protein>
<dbReference type="GO" id="GO:0050660">
    <property type="term" value="F:flavin adenine dinucleotide binding"/>
    <property type="evidence" value="ECO:0007669"/>
    <property type="project" value="InterPro"/>
</dbReference>
<dbReference type="Pfam" id="PF02771">
    <property type="entry name" value="Acyl-CoA_dh_N"/>
    <property type="match status" value="1"/>
</dbReference>
<evidence type="ECO:0000256" key="1">
    <source>
        <dbReference type="ARBA" id="ARBA00001974"/>
    </source>
</evidence>
<evidence type="ECO:0000256" key="5">
    <source>
        <dbReference type="ARBA" id="ARBA00023002"/>
    </source>
</evidence>
<dbReference type="AlphaFoldDB" id="A0A231H2T9"/>
<dbReference type="Gene3D" id="1.10.540.10">
    <property type="entry name" value="Acyl-CoA dehydrogenase/oxidase, N-terminal domain"/>
    <property type="match status" value="1"/>
</dbReference>
<comment type="similarity">
    <text evidence="2 6">Belongs to the acyl-CoA dehydrogenase family.</text>
</comment>
<comment type="caution">
    <text evidence="11">The sequence shown here is derived from an EMBL/GenBank/DDBJ whole genome shotgun (WGS) entry which is preliminary data.</text>
</comment>
<dbReference type="EMBL" id="NGAF01000010">
    <property type="protein sequence ID" value="OXR43156.1"/>
    <property type="molecule type" value="Genomic_DNA"/>
</dbReference>
<keyword evidence="12" id="KW-1185">Reference proteome</keyword>
<reference evidence="11 12" key="1">
    <citation type="submission" date="2017-07" db="EMBL/GenBank/DDBJ databases">
        <title>First draft Genome Sequence of Nocardia cerradoensis isolated from human infection.</title>
        <authorList>
            <person name="Carrasco G."/>
        </authorList>
    </citation>
    <scope>NUCLEOTIDE SEQUENCE [LARGE SCALE GENOMIC DNA]</scope>
    <source>
        <strain evidence="11 12">CNM20130759</strain>
    </source>
</reference>
<accession>A0A231H2T9</accession>
<feature type="region of interest" description="Disordered" evidence="7">
    <location>
        <begin position="1"/>
        <end position="23"/>
    </location>
</feature>
<keyword evidence="3 6" id="KW-0285">Flavoprotein</keyword>
<dbReference type="EC" id="1.3.99.-" evidence="11"/>
<keyword evidence="4 6" id="KW-0274">FAD</keyword>
<evidence type="ECO:0000256" key="6">
    <source>
        <dbReference type="RuleBase" id="RU362125"/>
    </source>
</evidence>
<dbReference type="RefSeq" id="WP_094026474.1">
    <property type="nucleotide sequence ID" value="NZ_NGAF01000010.1"/>
</dbReference>
<evidence type="ECO:0000256" key="3">
    <source>
        <dbReference type="ARBA" id="ARBA00022630"/>
    </source>
</evidence>
<evidence type="ECO:0000313" key="12">
    <source>
        <dbReference type="Proteomes" id="UP000215506"/>
    </source>
</evidence>
<dbReference type="InterPro" id="IPR036250">
    <property type="entry name" value="AcylCo_DH-like_C"/>
</dbReference>
<gene>
    <name evidence="11" type="primary">acdA_3</name>
    <name evidence="11" type="ORF">B7C42_04578</name>
</gene>
<dbReference type="GO" id="GO:0005886">
    <property type="term" value="C:plasma membrane"/>
    <property type="evidence" value="ECO:0007669"/>
    <property type="project" value="TreeGrafter"/>
</dbReference>
<comment type="cofactor">
    <cofactor evidence="1 6">
        <name>FAD</name>
        <dbReference type="ChEBI" id="CHEBI:57692"/>
    </cofactor>
</comment>
<dbReference type="InterPro" id="IPR009075">
    <property type="entry name" value="AcylCo_DH/oxidase_C"/>
</dbReference>
<dbReference type="PANTHER" id="PTHR43292">
    <property type="entry name" value="ACYL-COA DEHYDROGENASE"/>
    <property type="match status" value="1"/>
</dbReference>
<evidence type="ECO:0000259" key="8">
    <source>
        <dbReference type="Pfam" id="PF00441"/>
    </source>
</evidence>
<dbReference type="InterPro" id="IPR013786">
    <property type="entry name" value="AcylCoA_DH/ox_N"/>
</dbReference>
<dbReference type="PANTHER" id="PTHR43292:SF4">
    <property type="entry name" value="ACYL-COA DEHYDROGENASE FADE34"/>
    <property type="match status" value="1"/>
</dbReference>
<name>A0A231H2T9_9NOCA</name>
<keyword evidence="5 6" id="KW-0560">Oxidoreductase</keyword>
<feature type="compositionally biased region" description="Polar residues" evidence="7">
    <location>
        <begin position="1"/>
        <end position="16"/>
    </location>
</feature>
<feature type="domain" description="Acyl-CoA dehydrogenase/oxidase C-terminal" evidence="8">
    <location>
        <begin position="243"/>
        <end position="385"/>
    </location>
</feature>
<organism evidence="11 12">
    <name type="scientific">Nocardia cerradoensis</name>
    <dbReference type="NCBI Taxonomy" id="85688"/>
    <lineage>
        <taxon>Bacteria</taxon>
        <taxon>Bacillati</taxon>
        <taxon>Actinomycetota</taxon>
        <taxon>Actinomycetes</taxon>
        <taxon>Mycobacteriales</taxon>
        <taxon>Nocardiaceae</taxon>
        <taxon>Nocardia</taxon>
    </lineage>
</organism>
<proteinExistence type="inferred from homology"/>
<dbReference type="GO" id="GO:0016627">
    <property type="term" value="F:oxidoreductase activity, acting on the CH-CH group of donors"/>
    <property type="evidence" value="ECO:0007669"/>
    <property type="project" value="InterPro"/>
</dbReference>
<evidence type="ECO:0000259" key="9">
    <source>
        <dbReference type="Pfam" id="PF02770"/>
    </source>
</evidence>
<dbReference type="Gene3D" id="1.20.140.10">
    <property type="entry name" value="Butyryl-CoA Dehydrogenase, subunit A, domain 3"/>
    <property type="match status" value="1"/>
</dbReference>
<evidence type="ECO:0000256" key="4">
    <source>
        <dbReference type="ARBA" id="ARBA00022827"/>
    </source>
</evidence>
<feature type="domain" description="Acyl-CoA oxidase/dehydrogenase middle" evidence="9">
    <location>
        <begin position="139"/>
        <end position="221"/>
    </location>
</feature>
<dbReference type="InterPro" id="IPR046373">
    <property type="entry name" value="Acyl-CoA_Oxase/DH_mid-dom_sf"/>
</dbReference>